<proteinExistence type="predicted"/>
<dbReference type="AlphaFoldDB" id="A0A139R8K1"/>
<dbReference type="Pfam" id="PF07104">
    <property type="entry name" value="DUF1366"/>
    <property type="match status" value="1"/>
</dbReference>
<sequence length="201" mass="22259">MKLEYGSKSQEFDASGKESATKVTLVNADGAIVPILLPADKISLSNSELFELALEALYQENFPNRAENEKFNQVDAQLKQNKEMATKVEQAAVENKENLDTVSSITEVLIALAISQNGGMSTHAYNKVAGFIKPLVTSTRYSNGDIIAMPYPFDTNPKWPKGTLTIFKFQMQATEGYTWKNQSLSDMLQQGVLTVVMPRIE</sequence>
<accession>A0A139R8K1</accession>
<evidence type="ECO:0000313" key="2">
    <source>
        <dbReference type="Proteomes" id="UP000070779"/>
    </source>
</evidence>
<dbReference type="EMBL" id="LQZD01000421">
    <property type="protein sequence ID" value="KXU11082.1"/>
    <property type="molecule type" value="Genomic_DNA"/>
</dbReference>
<dbReference type="Proteomes" id="UP000070779">
    <property type="component" value="Unassembled WGS sequence"/>
</dbReference>
<dbReference type="PATRIC" id="fig|28037.238.peg.1994"/>
<name>A0A139R8K1_STRMT</name>
<comment type="caution">
    <text evidence="1">The sequence shown here is derived from an EMBL/GenBank/DDBJ whole genome shotgun (WGS) entry which is preliminary data.</text>
</comment>
<dbReference type="InterPro" id="IPR009796">
    <property type="entry name" value="DUF1366"/>
</dbReference>
<evidence type="ECO:0000313" key="1">
    <source>
        <dbReference type="EMBL" id="KXU11082.1"/>
    </source>
</evidence>
<protein>
    <submittedName>
        <fullName evidence="1">Phage protein</fullName>
    </submittedName>
</protein>
<reference evidence="1 2" key="1">
    <citation type="submission" date="2016-01" db="EMBL/GenBank/DDBJ databases">
        <title>Highly variable Streptococcus oralis are common among viridans streptococci isolated from primates.</title>
        <authorList>
            <person name="Denapaite D."/>
            <person name="Rieger M."/>
            <person name="Koendgen S."/>
            <person name="Brueckner R."/>
            <person name="Ochigava I."/>
            <person name="Kappeler P."/>
            <person name="Maetz-Rensing K."/>
            <person name="Leendertz F."/>
            <person name="Hakenbeck R."/>
        </authorList>
    </citation>
    <scope>NUCLEOTIDE SEQUENCE [LARGE SCALE GENOMIC DNA]</scope>
    <source>
        <strain evidence="1 2">DD22</strain>
    </source>
</reference>
<gene>
    <name evidence="1" type="ORF">SMIDD22_01680</name>
</gene>
<organism evidence="1 2">
    <name type="scientific">Streptococcus mitis</name>
    <dbReference type="NCBI Taxonomy" id="28037"/>
    <lineage>
        <taxon>Bacteria</taxon>
        <taxon>Bacillati</taxon>
        <taxon>Bacillota</taxon>
        <taxon>Bacilli</taxon>
        <taxon>Lactobacillales</taxon>
        <taxon>Streptococcaceae</taxon>
        <taxon>Streptococcus</taxon>
        <taxon>Streptococcus mitis group</taxon>
    </lineage>
</organism>